<dbReference type="Pfam" id="PF00339">
    <property type="entry name" value="Arrestin_N"/>
    <property type="match status" value="1"/>
</dbReference>
<name>C3YKS3_BRAFL</name>
<dbReference type="InterPro" id="IPR050357">
    <property type="entry name" value="Arrestin_domain-protein"/>
</dbReference>
<accession>C3YKS3</accession>
<dbReference type="AlphaFoldDB" id="C3YKS3"/>
<evidence type="ECO:0000313" key="3">
    <source>
        <dbReference type="EMBL" id="EEN59141.1"/>
    </source>
</evidence>
<dbReference type="PANTHER" id="PTHR11188">
    <property type="entry name" value="ARRESTIN DOMAIN CONTAINING PROTEIN"/>
    <property type="match status" value="1"/>
</dbReference>
<dbReference type="InterPro" id="IPR011021">
    <property type="entry name" value="Arrestin-like_N"/>
</dbReference>
<dbReference type="EMBL" id="GG666523">
    <property type="protein sequence ID" value="EEN59141.1"/>
    <property type="molecule type" value="Genomic_DNA"/>
</dbReference>
<dbReference type="STRING" id="7739.C3YKS3"/>
<comment type="similarity">
    <text evidence="1">Belongs to the arrestin family.</text>
</comment>
<proteinExistence type="inferred from homology"/>
<evidence type="ECO:0000259" key="2">
    <source>
        <dbReference type="Pfam" id="PF00339"/>
    </source>
</evidence>
<evidence type="ECO:0000256" key="1">
    <source>
        <dbReference type="ARBA" id="ARBA00005298"/>
    </source>
</evidence>
<dbReference type="Gene3D" id="2.60.40.640">
    <property type="match status" value="1"/>
</dbReference>
<feature type="domain" description="Arrestin-like N-terminal" evidence="2">
    <location>
        <begin position="7"/>
        <end position="87"/>
    </location>
</feature>
<gene>
    <name evidence="3" type="ORF">BRAFLDRAFT_63236</name>
</gene>
<organism>
    <name type="scientific">Branchiostoma floridae</name>
    <name type="common">Florida lancelet</name>
    <name type="synonym">Amphioxus</name>
    <dbReference type="NCBI Taxonomy" id="7739"/>
    <lineage>
        <taxon>Eukaryota</taxon>
        <taxon>Metazoa</taxon>
        <taxon>Chordata</taxon>
        <taxon>Cephalochordata</taxon>
        <taxon>Leptocardii</taxon>
        <taxon>Amphioxiformes</taxon>
        <taxon>Branchiostomatidae</taxon>
        <taxon>Branchiostoma</taxon>
    </lineage>
</organism>
<protein>
    <recommendedName>
        <fullName evidence="2">Arrestin-like N-terminal domain-containing protein</fullName>
    </recommendedName>
</protein>
<sequence length="133" mass="15512">MGKLQEFSIYFTNNSDVFMPGQWITGEVIVDLSDEMKMRSITLEFQGKGQVGWKETERVGEGEDAHEEEEHYKADETYFKQEITVFGRAPPAYMQSVFGANNIRDDDDNEYTRGTLDYAPKYPYYDWSQHPQV</sequence>
<dbReference type="SUPFAM" id="SSF81296">
    <property type="entry name" value="E set domains"/>
    <property type="match status" value="1"/>
</dbReference>
<dbReference type="InParanoid" id="C3YKS3"/>
<dbReference type="PANTHER" id="PTHR11188:SF176">
    <property type="entry name" value="ARRESTIN DOMAIN-CONTAINING PROTEIN 1"/>
    <property type="match status" value="1"/>
</dbReference>
<dbReference type="InterPro" id="IPR014752">
    <property type="entry name" value="Arrestin-like_C"/>
</dbReference>
<reference evidence="3" key="1">
    <citation type="journal article" date="2008" name="Nature">
        <title>The amphioxus genome and the evolution of the chordate karyotype.</title>
        <authorList>
            <consortium name="US DOE Joint Genome Institute (JGI-PGF)"/>
            <person name="Putnam N.H."/>
            <person name="Butts T."/>
            <person name="Ferrier D.E.K."/>
            <person name="Furlong R.F."/>
            <person name="Hellsten U."/>
            <person name="Kawashima T."/>
            <person name="Robinson-Rechavi M."/>
            <person name="Shoguchi E."/>
            <person name="Terry A."/>
            <person name="Yu J.-K."/>
            <person name="Benito-Gutierrez E.L."/>
            <person name="Dubchak I."/>
            <person name="Garcia-Fernandez J."/>
            <person name="Gibson-Brown J.J."/>
            <person name="Grigoriev I.V."/>
            <person name="Horton A.C."/>
            <person name="de Jong P.J."/>
            <person name="Jurka J."/>
            <person name="Kapitonov V.V."/>
            <person name="Kohara Y."/>
            <person name="Kuroki Y."/>
            <person name="Lindquist E."/>
            <person name="Lucas S."/>
            <person name="Osoegawa K."/>
            <person name="Pennacchio L.A."/>
            <person name="Salamov A.A."/>
            <person name="Satou Y."/>
            <person name="Sauka-Spengler T."/>
            <person name="Schmutz J."/>
            <person name="Shin-I T."/>
            <person name="Toyoda A."/>
            <person name="Bronner-Fraser M."/>
            <person name="Fujiyama A."/>
            <person name="Holland L.Z."/>
            <person name="Holland P.W.H."/>
            <person name="Satoh N."/>
            <person name="Rokhsar D.S."/>
        </authorList>
    </citation>
    <scope>NUCLEOTIDE SEQUENCE [LARGE SCALE GENOMIC DNA]</scope>
    <source>
        <strain evidence="3">S238N-H82</strain>
        <tissue evidence="3">Testes</tissue>
    </source>
</reference>
<dbReference type="InterPro" id="IPR014756">
    <property type="entry name" value="Ig_E-set"/>
</dbReference>